<dbReference type="CDD" id="cd10527">
    <property type="entry name" value="SET_LSMT"/>
    <property type="match status" value="1"/>
</dbReference>
<dbReference type="InterPro" id="IPR050600">
    <property type="entry name" value="SETD3_SETD6_MTase"/>
</dbReference>
<gene>
    <name evidence="2" type="ORF">EC973_006314</name>
</gene>
<dbReference type="InterPro" id="IPR046341">
    <property type="entry name" value="SET_dom_sf"/>
</dbReference>
<dbReference type="Pfam" id="PF00856">
    <property type="entry name" value="SET"/>
    <property type="match status" value="1"/>
</dbReference>
<dbReference type="SUPFAM" id="SSF82199">
    <property type="entry name" value="SET domain"/>
    <property type="match status" value="1"/>
</dbReference>
<sequence length="393" mass="44701">MDSFLRWAKDSGILASAVKVVKTPNAGYGLFATRNINPDEVVLHIPRDMLITASRVLQYPHMKAFHGNSDRVIICIFLAHERFIASNSVWKPYMDCLPSDESYRRDHTLYNAQWVAGTSLAAAISAKLTKLKREHASLQLDWLTLDMWIWADVTFWSRVVELGNNELTLVPFFDFANHSLSPNIRWEQGIGVDLLPFGEAIAANTELTLSYGAKSNQELLFLHGFCIPHNPQSSVLTLPVQPFLDEPEKFAWLSQAGSLVLKLGRSGWANDTFRTMYLAALDEDDGLRWEGDQLYLGLKRISSPEALMENVIALDHYQVIELRVILLLLEAVQYHYQELAKAPTMQDGAIKEYIDLYKQEEKTILEHAIEELEDKRNKLLEHNVVINYLSNAS</sequence>
<reference evidence="2" key="1">
    <citation type="submission" date="2020-01" db="EMBL/GenBank/DDBJ databases">
        <title>Genome Sequencing of Three Apophysomyces-Like Fungal Strains Confirms a Novel Fungal Genus in the Mucoromycota with divergent Burkholderia-like Endosymbiotic Bacteria.</title>
        <authorList>
            <person name="Stajich J.E."/>
            <person name="Macias A.M."/>
            <person name="Carter-House D."/>
            <person name="Lovett B."/>
            <person name="Kasson L.R."/>
            <person name="Berry K."/>
            <person name="Grigoriev I."/>
            <person name="Chang Y."/>
            <person name="Spatafora J."/>
            <person name="Kasson M.T."/>
        </authorList>
    </citation>
    <scope>NUCLEOTIDE SEQUENCE</scope>
    <source>
        <strain evidence="2">NRRL A-21654</strain>
    </source>
</reference>
<name>A0A8H7BEN0_9FUNG</name>
<comment type="caution">
    <text evidence="2">The sequence shown here is derived from an EMBL/GenBank/DDBJ whole genome shotgun (WGS) entry which is preliminary data.</text>
</comment>
<dbReference type="EMBL" id="JABAYA010000395">
    <property type="protein sequence ID" value="KAF7720705.1"/>
    <property type="molecule type" value="Genomic_DNA"/>
</dbReference>
<dbReference type="PANTHER" id="PTHR13271">
    <property type="entry name" value="UNCHARACTERIZED PUTATIVE METHYLTRANSFERASE"/>
    <property type="match status" value="1"/>
</dbReference>
<evidence type="ECO:0000259" key="1">
    <source>
        <dbReference type="PROSITE" id="PS50280"/>
    </source>
</evidence>
<dbReference type="Gene3D" id="3.90.1410.10">
    <property type="entry name" value="set domain protein methyltransferase, domain 1"/>
    <property type="match status" value="1"/>
</dbReference>
<proteinExistence type="predicted"/>
<dbReference type="AlphaFoldDB" id="A0A8H7BEN0"/>
<organism evidence="2 3">
    <name type="scientific">Apophysomyces ossiformis</name>
    <dbReference type="NCBI Taxonomy" id="679940"/>
    <lineage>
        <taxon>Eukaryota</taxon>
        <taxon>Fungi</taxon>
        <taxon>Fungi incertae sedis</taxon>
        <taxon>Mucoromycota</taxon>
        <taxon>Mucoromycotina</taxon>
        <taxon>Mucoromycetes</taxon>
        <taxon>Mucorales</taxon>
        <taxon>Mucorineae</taxon>
        <taxon>Mucoraceae</taxon>
        <taxon>Apophysomyces</taxon>
    </lineage>
</organism>
<protein>
    <recommendedName>
        <fullName evidence="1">SET domain-containing protein</fullName>
    </recommendedName>
</protein>
<dbReference type="Proteomes" id="UP000605846">
    <property type="component" value="Unassembled WGS sequence"/>
</dbReference>
<dbReference type="GO" id="GO:0016279">
    <property type="term" value="F:protein-lysine N-methyltransferase activity"/>
    <property type="evidence" value="ECO:0007669"/>
    <property type="project" value="TreeGrafter"/>
</dbReference>
<dbReference type="PROSITE" id="PS50280">
    <property type="entry name" value="SET"/>
    <property type="match status" value="1"/>
</dbReference>
<dbReference type="OrthoDB" id="441812at2759"/>
<dbReference type="InterPro" id="IPR001214">
    <property type="entry name" value="SET_dom"/>
</dbReference>
<feature type="domain" description="SET" evidence="1">
    <location>
        <begin position="16"/>
        <end position="212"/>
    </location>
</feature>
<keyword evidence="3" id="KW-1185">Reference proteome</keyword>
<evidence type="ECO:0000313" key="3">
    <source>
        <dbReference type="Proteomes" id="UP000605846"/>
    </source>
</evidence>
<evidence type="ECO:0000313" key="2">
    <source>
        <dbReference type="EMBL" id="KAF7720705.1"/>
    </source>
</evidence>
<accession>A0A8H7BEN0</accession>